<dbReference type="Proteomes" id="UP000030993">
    <property type="component" value="Unassembled WGS sequence"/>
</dbReference>
<dbReference type="InterPro" id="IPR005825">
    <property type="entry name" value="Ribosomal_uL24_CS"/>
</dbReference>
<dbReference type="GO" id="GO:0003735">
    <property type="term" value="F:structural constituent of ribosome"/>
    <property type="evidence" value="ECO:0007669"/>
    <property type="project" value="InterPro"/>
</dbReference>
<evidence type="ECO:0000259" key="12">
    <source>
        <dbReference type="SMART" id="SM00739"/>
    </source>
</evidence>
<dbReference type="AlphaFoldDB" id="A0A0B2JXJ4"/>
<dbReference type="Pfam" id="PF17136">
    <property type="entry name" value="ribosomal_L24"/>
    <property type="match status" value="1"/>
</dbReference>
<dbReference type="InterPro" id="IPR014722">
    <property type="entry name" value="Rib_uL2_dom2"/>
</dbReference>
<dbReference type="NCBIfam" id="TIGR01079">
    <property type="entry name" value="rplX_bact"/>
    <property type="match status" value="1"/>
</dbReference>
<comment type="function">
    <text evidence="1 10">One of two assembly initiator proteins, it binds directly to the 5'-end of the 23S rRNA, where it nucleates assembly of the 50S subunit.</text>
</comment>
<evidence type="ECO:0000256" key="8">
    <source>
        <dbReference type="ARBA" id="ARBA00035206"/>
    </source>
</evidence>
<dbReference type="SUPFAM" id="SSF50104">
    <property type="entry name" value="Translation proteins SH3-like domain"/>
    <property type="match status" value="1"/>
</dbReference>
<dbReference type="HAMAP" id="MF_01326_B">
    <property type="entry name" value="Ribosomal_uL24_B"/>
    <property type="match status" value="1"/>
</dbReference>
<evidence type="ECO:0000256" key="11">
    <source>
        <dbReference type="RuleBase" id="RU003477"/>
    </source>
</evidence>
<dbReference type="InterPro" id="IPR041988">
    <property type="entry name" value="Ribosomal_uL24_KOW"/>
</dbReference>
<dbReference type="GO" id="GO:0005840">
    <property type="term" value="C:ribosome"/>
    <property type="evidence" value="ECO:0007669"/>
    <property type="project" value="UniProtKB-KW"/>
</dbReference>
<keyword evidence="14" id="KW-1185">Reference proteome</keyword>
<evidence type="ECO:0000256" key="7">
    <source>
        <dbReference type="ARBA" id="ARBA00023274"/>
    </source>
</evidence>
<evidence type="ECO:0000256" key="4">
    <source>
        <dbReference type="ARBA" id="ARBA00022730"/>
    </source>
</evidence>
<evidence type="ECO:0000313" key="14">
    <source>
        <dbReference type="Proteomes" id="UP000030993"/>
    </source>
</evidence>
<dbReference type="PANTHER" id="PTHR12903">
    <property type="entry name" value="MITOCHONDRIAL RIBOSOMAL PROTEIN L24"/>
    <property type="match status" value="1"/>
</dbReference>
<dbReference type="Pfam" id="PF00467">
    <property type="entry name" value="KOW"/>
    <property type="match status" value="1"/>
</dbReference>
<reference evidence="13 14" key="1">
    <citation type="journal article" date="2013" name="PLoS ONE">
        <title>Identification and characterization of three novel lipases belonging to families II and V from Anaerovibrio lipolyticus 5ST.</title>
        <authorList>
            <person name="Prive F."/>
            <person name="Kaderbhai N.N."/>
            <person name="Girdwood S."/>
            <person name="Worgan H.J."/>
            <person name="Pinloche E."/>
            <person name="Scollan N.D."/>
            <person name="Huws S.A."/>
            <person name="Newbold C.J."/>
        </authorList>
    </citation>
    <scope>NUCLEOTIDE SEQUENCE [LARGE SCALE GENOMIC DNA]</scope>
    <source>
        <strain evidence="13 14">5S</strain>
    </source>
</reference>
<dbReference type="SMART" id="SM00739">
    <property type="entry name" value="KOW"/>
    <property type="match status" value="1"/>
</dbReference>
<keyword evidence="7 10" id="KW-0687">Ribonucleoprotein</keyword>
<keyword evidence="6 10" id="KW-0689">Ribosomal protein</keyword>
<dbReference type="PROSITE" id="PS01108">
    <property type="entry name" value="RIBOSOMAL_L24"/>
    <property type="match status" value="1"/>
</dbReference>
<proteinExistence type="inferred from homology"/>
<dbReference type="InterPro" id="IPR003256">
    <property type="entry name" value="Ribosomal_uL24"/>
</dbReference>
<dbReference type="EMBL" id="JSCE01000198">
    <property type="protein sequence ID" value="KHM51433.1"/>
    <property type="molecule type" value="Genomic_DNA"/>
</dbReference>
<comment type="caution">
    <text evidence="13">The sequence shown here is derived from an EMBL/GenBank/DDBJ whole genome shotgun (WGS) entry which is preliminary data.</text>
</comment>
<dbReference type="eggNOG" id="COG0198">
    <property type="taxonomic scope" value="Bacteria"/>
</dbReference>
<dbReference type="GO" id="GO:0006412">
    <property type="term" value="P:translation"/>
    <property type="evidence" value="ECO:0007669"/>
    <property type="project" value="UniProtKB-UniRule"/>
</dbReference>
<evidence type="ECO:0000256" key="10">
    <source>
        <dbReference type="HAMAP-Rule" id="MF_01326"/>
    </source>
</evidence>
<evidence type="ECO:0000256" key="3">
    <source>
        <dbReference type="ARBA" id="ARBA00011838"/>
    </source>
</evidence>
<evidence type="ECO:0000256" key="5">
    <source>
        <dbReference type="ARBA" id="ARBA00022884"/>
    </source>
</evidence>
<dbReference type="RefSeq" id="WP_027407285.1">
    <property type="nucleotide sequence ID" value="NZ_CAMKSO010000008.1"/>
</dbReference>
<accession>A0A0B2JXJ4</accession>
<keyword evidence="5 10" id="KW-0694">RNA-binding</keyword>
<dbReference type="GO" id="GO:0019843">
    <property type="term" value="F:rRNA binding"/>
    <property type="evidence" value="ECO:0007669"/>
    <property type="project" value="UniProtKB-UniRule"/>
</dbReference>
<evidence type="ECO:0000256" key="6">
    <source>
        <dbReference type="ARBA" id="ARBA00022980"/>
    </source>
</evidence>
<comment type="similarity">
    <text evidence="2 10 11">Belongs to the universal ribosomal protein uL24 family.</text>
</comment>
<dbReference type="FunFam" id="2.30.30.30:FF:000004">
    <property type="entry name" value="50S ribosomal protein L24"/>
    <property type="match status" value="1"/>
</dbReference>
<protein>
    <recommendedName>
        <fullName evidence="8 10">Large ribosomal subunit protein uL24</fullName>
    </recommendedName>
</protein>
<dbReference type="Gene3D" id="2.30.30.30">
    <property type="match status" value="1"/>
</dbReference>
<keyword evidence="4 10" id="KW-0699">rRNA-binding</keyword>
<dbReference type="InterPro" id="IPR057264">
    <property type="entry name" value="Ribosomal_uL24_C"/>
</dbReference>
<evidence type="ECO:0000256" key="9">
    <source>
        <dbReference type="ARBA" id="ARBA00058688"/>
    </source>
</evidence>
<evidence type="ECO:0000313" key="13">
    <source>
        <dbReference type="EMBL" id="KHM51433.1"/>
    </source>
</evidence>
<gene>
    <name evidence="10" type="primary">rplX</name>
    <name evidence="13" type="ORF">NZ47_10565</name>
</gene>
<organism evidence="13 14">
    <name type="scientific">Anaerovibrio lipolyticus</name>
    <dbReference type="NCBI Taxonomy" id="82374"/>
    <lineage>
        <taxon>Bacteria</taxon>
        <taxon>Bacillati</taxon>
        <taxon>Bacillota</taxon>
        <taxon>Negativicutes</taxon>
        <taxon>Selenomonadales</taxon>
        <taxon>Selenomonadaceae</taxon>
        <taxon>Anaerovibrio</taxon>
    </lineage>
</organism>
<sequence length="110" mass="11769">MSITKLHVKKGDTVLVLSGKDKGKQGKVIQALPKKNKVVVEGVNKVKRHTKPNQSAPQGGILVKEAPMFAAKVMLVCPACGKATRIAHKDVNGKSVRACKKCGEVIDQTK</sequence>
<dbReference type="InterPro" id="IPR005824">
    <property type="entry name" value="KOW"/>
</dbReference>
<evidence type="ECO:0000256" key="2">
    <source>
        <dbReference type="ARBA" id="ARBA00010618"/>
    </source>
</evidence>
<name>A0A0B2JXJ4_9FIRM</name>
<dbReference type="GO" id="GO:1990904">
    <property type="term" value="C:ribonucleoprotein complex"/>
    <property type="evidence" value="ECO:0007669"/>
    <property type="project" value="UniProtKB-KW"/>
</dbReference>
<comment type="function">
    <text evidence="9 10">One of the proteins that surrounds the polypeptide exit tunnel on the outside of the subunit.</text>
</comment>
<dbReference type="STRING" id="82374.NZ47_10565"/>
<feature type="domain" description="KOW" evidence="12">
    <location>
        <begin position="7"/>
        <end position="34"/>
    </location>
</feature>
<dbReference type="InterPro" id="IPR008991">
    <property type="entry name" value="Translation_prot_SH3-like_sf"/>
</dbReference>
<evidence type="ECO:0000256" key="1">
    <source>
        <dbReference type="ARBA" id="ARBA00004072"/>
    </source>
</evidence>
<comment type="subunit">
    <text evidence="3 10">Part of the 50S ribosomal subunit.</text>
</comment>
<dbReference type="CDD" id="cd06089">
    <property type="entry name" value="KOW_RPL26"/>
    <property type="match status" value="1"/>
</dbReference>